<feature type="repeat" description="WD" evidence="11">
    <location>
        <begin position="460"/>
        <end position="491"/>
    </location>
</feature>
<feature type="repeat" description="WD" evidence="11">
    <location>
        <begin position="378"/>
        <end position="419"/>
    </location>
</feature>
<evidence type="ECO:0000256" key="4">
    <source>
        <dbReference type="ARBA" id="ARBA00022737"/>
    </source>
</evidence>
<feature type="compositionally biased region" description="Polar residues" evidence="12">
    <location>
        <begin position="86"/>
        <end position="98"/>
    </location>
</feature>
<organism evidence="14 15">
    <name type="scientific">Aquatica leii</name>
    <dbReference type="NCBI Taxonomy" id="1421715"/>
    <lineage>
        <taxon>Eukaryota</taxon>
        <taxon>Metazoa</taxon>
        <taxon>Ecdysozoa</taxon>
        <taxon>Arthropoda</taxon>
        <taxon>Hexapoda</taxon>
        <taxon>Insecta</taxon>
        <taxon>Pterygota</taxon>
        <taxon>Neoptera</taxon>
        <taxon>Endopterygota</taxon>
        <taxon>Coleoptera</taxon>
        <taxon>Polyphaga</taxon>
        <taxon>Elateriformia</taxon>
        <taxon>Elateroidea</taxon>
        <taxon>Lampyridae</taxon>
        <taxon>Luciolinae</taxon>
        <taxon>Aquatica</taxon>
    </lineage>
</organism>
<dbReference type="PANTHER" id="PTHR10814">
    <property type="entry name" value="TRANSDUCIN-LIKE ENHANCER PROTEIN"/>
    <property type="match status" value="1"/>
</dbReference>
<dbReference type="PANTHER" id="PTHR10814:SF36">
    <property type="entry name" value="PROTEIN GROUCHO-LIKE PROTEIN"/>
    <property type="match status" value="1"/>
</dbReference>
<dbReference type="SMART" id="SM00320">
    <property type="entry name" value="WD40"/>
    <property type="match status" value="7"/>
</dbReference>
<dbReference type="Proteomes" id="UP001353858">
    <property type="component" value="Unassembled WGS sequence"/>
</dbReference>
<dbReference type="GO" id="GO:0003723">
    <property type="term" value="F:RNA binding"/>
    <property type="evidence" value="ECO:0007669"/>
    <property type="project" value="UniProtKB-UniRule"/>
</dbReference>
<dbReference type="AlphaFoldDB" id="A0AAN7PB32"/>
<feature type="region of interest" description="Disordered" evidence="12">
    <location>
        <begin position="1"/>
        <end position="137"/>
    </location>
</feature>
<evidence type="ECO:0000313" key="15">
    <source>
        <dbReference type="Proteomes" id="UP001353858"/>
    </source>
</evidence>
<dbReference type="CDD" id="cd22423">
    <property type="entry name" value="KH-I_MEX3_rpt1"/>
    <property type="match status" value="1"/>
</dbReference>
<dbReference type="InterPro" id="IPR013083">
    <property type="entry name" value="Znf_RING/FYVE/PHD"/>
</dbReference>
<feature type="domain" description="RING-type" evidence="13">
    <location>
        <begin position="896"/>
        <end position="935"/>
    </location>
</feature>
<evidence type="ECO:0000256" key="1">
    <source>
        <dbReference type="ARBA" id="ARBA00004123"/>
    </source>
</evidence>
<dbReference type="PROSITE" id="PS00678">
    <property type="entry name" value="WD_REPEATS_1"/>
    <property type="match status" value="2"/>
</dbReference>
<dbReference type="GO" id="GO:0005667">
    <property type="term" value="C:transcription regulator complex"/>
    <property type="evidence" value="ECO:0007669"/>
    <property type="project" value="TreeGrafter"/>
</dbReference>
<name>A0AAN7PB32_9COLE</name>
<dbReference type="GO" id="GO:0003714">
    <property type="term" value="F:transcription corepressor activity"/>
    <property type="evidence" value="ECO:0007669"/>
    <property type="project" value="TreeGrafter"/>
</dbReference>
<reference evidence="15" key="1">
    <citation type="submission" date="2023-01" db="EMBL/GenBank/DDBJ databases">
        <title>Key to firefly adult light organ development and bioluminescence: homeobox transcription factors regulate luciferase expression and transportation to peroxisome.</title>
        <authorList>
            <person name="Fu X."/>
        </authorList>
    </citation>
    <scope>NUCLEOTIDE SEQUENCE [LARGE SCALE GENOMIC DNA]</scope>
</reference>
<sequence>RSSISPAEREKYRPRASPEPDHKKIKKEEKDIGHHSDGEKSDQDLVVDDASEDPVSPPNGTTSPRENGIDKVTVKSKDHPGPHSPRSGTSSNASTPSTKKLDGDKPSTPISKSITPTSGIPTGSSSSSGGLKPIVKPPSLGQYPPYLAGMSNGAAHDLQAAAGAYGQLHNNLPPTLNNYPRPPIQVGYDPHSQMRAPVVPGLGGIPGGKPAYSFHVSADGQMQPVPFPPDALVGPGIPRHARQINTLSHGEVVCAVTISNPTKYVYTGGKGCVKVWDISQPGSKSPVSQLDCLQRDNYIRSVKLLPDGRTLIVGGEASNLSIWDLASPTPRIKAELTSSAPACYALAISPDSKVCFSCCSDGNIAVWDLHNQTLVRQFQGHTDGASCIDISADGTKLWTGGLDNTVRSWDLREGRQLQQHDFSSQIFSLGYCPTGEWLAVGMENSNVEVLHATKPDKYQLHLHESCVLSLRFASCGKWFVSTGKDNLLNAWRTPYGASIFQSKESSSVLSCDISTDDKYIVTVMPSSSCLFTEMDRSGEDNIETRAFQLAYELSMLRFPDSAASVSEPESPSDFGPLLNPLSTIGLEETRSKKSQNMTECVPVPSSEHVAEIVGRQGCKIKALRAKTNTYIKTPVRGEEPVFVVTGRKEDVAKAKREILSAAEHFSQIRASRKSNLIGGLNGAPPGPPANVPGQITIQVRVPYRVVGLVVGPKGATIKRIQHQTHTYIVTPSRDKEPVFEVTGMPENVESARREIEAHIALRTGNGASLNGLNGLGNLDESTDILASLYKTGLNSIFNYIEPSANDAFSNMTSSTGSSGAFSSSGSCSSSSSSSGGRADLGAIWGSNDRDEGLGDSPSFDTSTALSSIWSYQPAPTRPSPPNSTSPADSLLSSAKCLVCSDAKVTHALVPCGHNFFCMDCANRIICREGTDGHCPRMLLESDDDDNKFEFENESDLDENDHVELCSEYSDNEDVSGGESEQETNKNEGAVQKLMDCFYEINLVSKDGTKGNVKRKFIQTVPVDLLSPSSSTSVCGNMSDDQNVATQESIQKSETPPAKQRCSGKQNTDDIDSNLKAAMVDFSTFCRRVSIVKSPDQLFAESIGAEINAIQNKIIKSRLKKQIIELIEVAVQEEINIFAKAMS</sequence>
<dbReference type="GO" id="GO:0005634">
    <property type="term" value="C:nucleus"/>
    <property type="evidence" value="ECO:0007669"/>
    <property type="project" value="UniProtKB-SubCell"/>
</dbReference>
<dbReference type="Gene3D" id="3.30.1370.10">
    <property type="entry name" value="K Homology domain, type 1"/>
    <property type="match status" value="2"/>
</dbReference>
<feature type="compositionally biased region" description="Low complexity" evidence="12">
    <location>
        <begin position="106"/>
        <end position="130"/>
    </location>
</feature>
<dbReference type="InterPro" id="IPR047228">
    <property type="entry name" value="KH-I_MEX3_rpt1"/>
</dbReference>
<dbReference type="InterPro" id="IPR036612">
    <property type="entry name" value="KH_dom_type_1_sf"/>
</dbReference>
<feature type="repeat" description="WD" evidence="11">
    <location>
        <begin position="336"/>
        <end position="377"/>
    </location>
</feature>
<dbReference type="FunFam" id="2.130.10.10:FF:000001">
    <property type="entry name" value="transducin-like enhancer protein 3 isoform X1"/>
    <property type="match status" value="1"/>
</dbReference>
<dbReference type="Pfam" id="PF00400">
    <property type="entry name" value="WD40"/>
    <property type="match status" value="4"/>
</dbReference>
<evidence type="ECO:0000313" key="14">
    <source>
        <dbReference type="EMBL" id="KAK4881382.1"/>
    </source>
</evidence>
<dbReference type="SMART" id="SM00322">
    <property type="entry name" value="KH"/>
    <property type="match status" value="2"/>
</dbReference>
<evidence type="ECO:0000256" key="8">
    <source>
        <dbReference type="ARBA" id="ARBA00023242"/>
    </source>
</evidence>
<dbReference type="GO" id="GO:0090090">
    <property type="term" value="P:negative regulation of canonical Wnt signaling pathway"/>
    <property type="evidence" value="ECO:0007669"/>
    <property type="project" value="TreeGrafter"/>
</dbReference>
<evidence type="ECO:0000256" key="9">
    <source>
        <dbReference type="PROSITE-ProRule" id="PRU00117"/>
    </source>
</evidence>
<evidence type="ECO:0000256" key="12">
    <source>
        <dbReference type="SAM" id="MobiDB-lite"/>
    </source>
</evidence>
<feature type="region of interest" description="Disordered" evidence="12">
    <location>
        <begin position="820"/>
        <end position="861"/>
    </location>
</feature>
<evidence type="ECO:0000256" key="2">
    <source>
        <dbReference type="ARBA" id="ARBA00005969"/>
    </source>
</evidence>
<dbReference type="InterPro" id="IPR004088">
    <property type="entry name" value="KH_dom_type_1"/>
</dbReference>
<dbReference type="CDD" id="cd22424">
    <property type="entry name" value="KH-I_MEX3_rpt2"/>
    <property type="match status" value="1"/>
</dbReference>
<comment type="similarity">
    <text evidence="2">Belongs to the WD repeat Groucho/TLE family.</text>
</comment>
<proteinExistence type="inferred from homology"/>
<keyword evidence="15" id="KW-1185">Reference proteome</keyword>
<evidence type="ECO:0000259" key="13">
    <source>
        <dbReference type="PROSITE" id="PS50089"/>
    </source>
</evidence>
<dbReference type="SUPFAM" id="SSF50978">
    <property type="entry name" value="WD40 repeat-like"/>
    <property type="match status" value="1"/>
</dbReference>
<keyword evidence="6" id="KW-0862">Zinc</keyword>
<dbReference type="EMBL" id="JARPUR010000002">
    <property type="protein sequence ID" value="KAK4881382.1"/>
    <property type="molecule type" value="Genomic_DNA"/>
</dbReference>
<evidence type="ECO:0000256" key="7">
    <source>
        <dbReference type="ARBA" id="ARBA00022884"/>
    </source>
</evidence>
<gene>
    <name evidence="14" type="ORF">RN001_004701</name>
</gene>
<dbReference type="Gene3D" id="2.130.10.10">
    <property type="entry name" value="YVTN repeat-like/Quinoprotein amine dehydrogenase"/>
    <property type="match status" value="1"/>
</dbReference>
<accession>A0AAN7PB32</accession>
<dbReference type="InterPro" id="IPR001841">
    <property type="entry name" value="Znf_RING"/>
</dbReference>
<evidence type="ECO:0000256" key="10">
    <source>
        <dbReference type="PROSITE-ProRule" id="PRU00175"/>
    </source>
</evidence>
<dbReference type="InterPro" id="IPR009146">
    <property type="entry name" value="Groucho_enhance"/>
</dbReference>
<feature type="compositionally biased region" description="Low complexity" evidence="12">
    <location>
        <begin position="820"/>
        <end position="836"/>
    </location>
</feature>
<dbReference type="FunFam" id="3.30.1370.10:FF:000012">
    <property type="entry name" value="Mex-3 RNA-binding family member D"/>
    <property type="match status" value="1"/>
</dbReference>
<keyword evidence="4" id="KW-0677">Repeat</keyword>
<evidence type="ECO:0000256" key="11">
    <source>
        <dbReference type="PROSITE-ProRule" id="PRU00221"/>
    </source>
</evidence>
<dbReference type="Pfam" id="PF00013">
    <property type="entry name" value="KH_1"/>
    <property type="match status" value="2"/>
</dbReference>
<dbReference type="InterPro" id="IPR015943">
    <property type="entry name" value="WD40/YVTN_repeat-like_dom_sf"/>
</dbReference>
<dbReference type="PROSITE" id="PS50089">
    <property type="entry name" value="ZF_RING_2"/>
    <property type="match status" value="1"/>
</dbReference>
<keyword evidence="3 11" id="KW-0853">WD repeat</keyword>
<comment type="subcellular location">
    <subcellularLocation>
        <location evidence="1">Nucleus</location>
    </subcellularLocation>
</comment>
<dbReference type="PRINTS" id="PR01850">
    <property type="entry name" value="GROUCHOFAMLY"/>
</dbReference>
<dbReference type="InterPro" id="IPR001680">
    <property type="entry name" value="WD40_rpt"/>
</dbReference>
<dbReference type="Gene3D" id="3.30.40.10">
    <property type="entry name" value="Zinc/RING finger domain, C3HC4 (zinc finger)"/>
    <property type="match status" value="1"/>
</dbReference>
<dbReference type="FunFam" id="3.30.1370.10:FF:000013">
    <property type="entry name" value="Mex-3 RNA-binding family member B"/>
    <property type="match status" value="1"/>
</dbReference>
<dbReference type="InterPro" id="IPR047226">
    <property type="entry name" value="KH-I_MEX3_rpt2"/>
</dbReference>
<keyword evidence="8" id="KW-0539">Nucleus</keyword>
<feature type="compositionally biased region" description="Basic and acidic residues" evidence="12">
    <location>
        <begin position="67"/>
        <end position="81"/>
    </location>
</feature>
<keyword evidence="5 10" id="KW-0863">Zinc-finger</keyword>
<feature type="non-terminal residue" evidence="14">
    <location>
        <position position="1"/>
    </location>
</feature>
<protein>
    <recommendedName>
        <fullName evidence="13">RING-type domain-containing protein</fullName>
    </recommendedName>
</protein>
<keyword evidence="7 9" id="KW-0694">RNA-binding</keyword>
<dbReference type="InterPro" id="IPR036322">
    <property type="entry name" value="WD40_repeat_dom_sf"/>
</dbReference>
<evidence type="ECO:0000256" key="5">
    <source>
        <dbReference type="ARBA" id="ARBA00022771"/>
    </source>
</evidence>
<evidence type="ECO:0000256" key="6">
    <source>
        <dbReference type="ARBA" id="ARBA00022833"/>
    </source>
</evidence>
<feature type="compositionally biased region" description="Basic and acidic residues" evidence="12">
    <location>
        <begin position="7"/>
        <end position="43"/>
    </location>
</feature>
<dbReference type="InterPro" id="IPR004087">
    <property type="entry name" value="KH_dom"/>
</dbReference>
<dbReference type="Pfam" id="PF13920">
    <property type="entry name" value="zf-C3HC4_3"/>
    <property type="match status" value="1"/>
</dbReference>
<dbReference type="SUPFAM" id="SSF54791">
    <property type="entry name" value="Eukaryotic type KH-domain (KH-domain type I)"/>
    <property type="match status" value="2"/>
</dbReference>
<feature type="region of interest" description="Disordered" evidence="12">
    <location>
        <begin position="1028"/>
        <end position="1066"/>
    </location>
</feature>
<dbReference type="PROSITE" id="PS50294">
    <property type="entry name" value="WD_REPEATS_REGION"/>
    <property type="match status" value="1"/>
</dbReference>
<comment type="caution">
    <text evidence="14">The sequence shown here is derived from an EMBL/GenBank/DDBJ whole genome shotgun (WGS) entry which is preliminary data.</text>
</comment>
<dbReference type="CDD" id="cd00200">
    <property type="entry name" value="WD40"/>
    <property type="match status" value="1"/>
</dbReference>
<dbReference type="InterPro" id="IPR019775">
    <property type="entry name" value="WD40_repeat_CS"/>
</dbReference>
<keyword evidence="5 10" id="KW-0479">Metal-binding</keyword>
<dbReference type="PROSITE" id="PS50084">
    <property type="entry name" value="KH_TYPE_1"/>
    <property type="match status" value="2"/>
</dbReference>
<dbReference type="PROSITE" id="PS50082">
    <property type="entry name" value="WD_REPEATS_2"/>
    <property type="match status" value="3"/>
</dbReference>
<dbReference type="GO" id="GO:0008270">
    <property type="term" value="F:zinc ion binding"/>
    <property type="evidence" value="ECO:0007669"/>
    <property type="project" value="UniProtKB-KW"/>
</dbReference>
<feature type="compositionally biased region" description="Polar residues" evidence="12">
    <location>
        <begin position="1028"/>
        <end position="1053"/>
    </location>
</feature>
<evidence type="ECO:0000256" key="3">
    <source>
        <dbReference type="ARBA" id="ARBA00022574"/>
    </source>
</evidence>